<proteinExistence type="predicted"/>
<dbReference type="RefSeq" id="WP_311949349.1">
    <property type="nucleotide sequence ID" value="NZ_JAVLVU010000001.1"/>
</dbReference>
<evidence type="ECO:0000313" key="3">
    <source>
        <dbReference type="Proteomes" id="UP001258315"/>
    </source>
</evidence>
<name>A0ABU3GSC8_9SPHI</name>
<organism evidence="2 3">
    <name type="scientific">Mucilaginibacter terrae</name>
    <dbReference type="NCBI Taxonomy" id="1955052"/>
    <lineage>
        <taxon>Bacteria</taxon>
        <taxon>Pseudomonadati</taxon>
        <taxon>Bacteroidota</taxon>
        <taxon>Sphingobacteriia</taxon>
        <taxon>Sphingobacteriales</taxon>
        <taxon>Sphingobacteriaceae</taxon>
        <taxon>Mucilaginibacter</taxon>
    </lineage>
</organism>
<keyword evidence="2" id="KW-0132">Cell division</keyword>
<gene>
    <name evidence="2" type="ORF">QE417_001746</name>
</gene>
<feature type="transmembrane region" description="Helical" evidence="1">
    <location>
        <begin position="12"/>
        <end position="34"/>
    </location>
</feature>
<comment type="caution">
    <text evidence="2">The sequence shown here is derived from an EMBL/GenBank/DDBJ whole genome shotgun (WGS) entry which is preliminary data.</text>
</comment>
<accession>A0ABU3GSC8</accession>
<evidence type="ECO:0000313" key="2">
    <source>
        <dbReference type="EMBL" id="MDT3402674.1"/>
    </source>
</evidence>
<keyword evidence="1" id="KW-0472">Membrane</keyword>
<dbReference type="GO" id="GO:0051301">
    <property type="term" value="P:cell division"/>
    <property type="evidence" value="ECO:0007669"/>
    <property type="project" value="UniProtKB-KW"/>
</dbReference>
<keyword evidence="3" id="KW-1185">Reference proteome</keyword>
<dbReference type="Proteomes" id="UP001258315">
    <property type="component" value="Unassembled WGS sequence"/>
</dbReference>
<keyword evidence="1" id="KW-0812">Transmembrane</keyword>
<keyword evidence="1" id="KW-1133">Transmembrane helix</keyword>
<protein>
    <submittedName>
        <fullName evidence="2">Cell division protein FtsQ</fullName>
    </submittedName>
</protein>
<reference evidence="3" key="1">
    <citation type="submission" date="2023-07" db="EMBL/GenBank/DDBJ databases">
        <title>Functional and genomic diversity of the sorghum phyllosphere microbiome.</title>
        <authorList>
            <person name="Shade A."/>
        </authorList>
    </citation>
    <scope>NUCLEOTIDE SEQUENCE [LARGE SCALE GENOMIC DNA]</scope>
    <source>
        <strain evidence="3">SORGH_AS_0422</strain>
    </source>
</reference>
<dbReference type="EMBL" id="JAVLVU010000001">
    <property type="protein sequence ID" value="MDT3402674.1"/>
    <property type="molecule type" value="Genomic_DNA"/>
</dbReference>
<evidence type="ECO:0000256" key="1">
    <source>
        <dbReference type="SAM" id="Phobius"/>
    </source>
</evidence>
<keyword evidence="2" id="KW-0131">Cell cycle</keyword>
<sequence length="293" mass="32975">MNMGSKQLWKKIGVGFAWVASLSGLVVLMSFIGIKKAAVTCKGVKVYIPGNEYFIDQAEVDNILGVSSNTLVGRKIDQINIHDLENKLQRNPFIESAEVYADMDGLIKVEISQRHPILRILNRFDQDFYIDQHGVKVPLSNNFTAQVLVANGYIDELFANRLDTLHTRLAKDVFATADFIRKDTLWNAQIAQIYVNQNHEMELIPRVGNQRIMLGNADSLANKFHNLEIFYKQALPQVGWNKYKVINVKYANQVVGVKSETTMADSATVKKVAVAKPDSLKKKQALTDTTSQF</sequence>